<gene>
    <name evidence="1" type="primary">hemP</name>
    <name evidence="1" type="ORF">ACFOW7_00290</name>
</gene>
<dbReference type="Pfam" id="PF10636">
    <property type="entry name" value="hemP"/>
    <property type="match status" value="1"/>
</dbReference>
<dbReference type="EMBL" id="JBHSBU010000001">
    <property type="protein sequence ID" value="MFC4157782.1"/>
    <property type="molecule type" value="Genomic_DNA"/>
</dbReference>
<evidence type="ECO:0000313" key="1">
    <source>
        <dbReference type="EMBL" id="MFC4157782.1"/>
    </source>
</evidence>
<name>A0ABV8MJH6_9NEIS</name>
<protein>
    <submittedName>
        <fullName evidence="1">Hemin uptake protein HemP</fullName>
    </submittedName>
</protein>
<proteinExistence type="predicted"/>
<dbReference type="Gene3D" id="2.10.70.10">
    <property type="entry name" value="Complement Module, domain 1"/>
    <property type="match status" value="1"/>
</dbReference>
<dbReference type="Proteomes" id="UP001595791">
    <property type="component" value="Unassembled WGS sequence"/>
</dbReference>
<reference evidence="2" key="1">
    <citation type="journal article" date="2019" name="Int. J. Syst. Evol. Microbiol.">
        <title>The Global Catalogue of Microorganisms (GCM) 10K type strain sequencing project: providing services to taxonomists for standard genome sequencing and annotation.</title>
        <authorList>
            <consortium name="The Broad Institute Genomics Platform"/>
            <consortium name="The Broad Institute Genome Sequencing Center for Infectious Disease"/>
            <person name="Wu L."/>
            <person name="Ma J."/>
        </authorList>
    </citation>
    <scope>NUCLEOTIDE SEQUENCE [LARGE SCALE GENOMIC DNA]</scope>
    <source>
        <strain evidence="2">LMG 29894</strain>
    </source>
</reference>
<organism evidence="1 2">
    <name type="scientific">Chitinimonas lacunae</name>
    <dbReference type="NCBI Taxonomy" id="1963018"/>
    <lineage>
        <taxon>Bacteria</taxon>
        <taxon>Pseudomonadati</taxon>
        <taxon>Pseudomonadota</taxon>
        <taxon>Betaproteobacteria</taxon>
        <taxon>Neisseriales</taxon>
        <taxon>Chitinibacteraceae</taxon>
        <taxon>Chitinimonas</taxon>
    </lineage>
</organism>
<dbReference type="RefSeq" id="WP_378159780.1">
    <property type="nucleotide sequence ID" value="NZ_JBHSBU010000001.1"/>
</dbReference>
<dbReference type="InterPro" id="IPR019600">
    <property type="entry name" value="Hemin_uptake_protein_HemP"/>
</dbReference>
<evidence type="ECO:0000313" key="2">
    <source>
        <dbReference type="Proteomes" id="UP001595791"/>
    </source>
</evidence>
<keyword evidence="2" id="KW-1185">Reference proteome</keyword>
<sequence>MNAAHPPKPARPLPTIIEARTLLRGQPELLITHQGELYRLRMTRNGKLILTK</sequence>
<comment type="caution">
    <text evidence="1">The sequence shown here is derived from an EMBL/GenBank/DDBJ whole genome shotgun (WGS) entry which is preliminary data.</text>
</comment>
<accession>A0ABV8MJH6</accession>